<keyword evidence="4 17" id="KW-0812">Transmembrane</keyword>
<comment type="function">
    <text evidence="16">Peptidoglycan polymerase that is essential for cell division.</text>
</comment>
<dbReference type="GO" id="GO:0051301">
    <property type="term" value="P:cell division"/>
    <property type="evidence" value="ECO:0007669"/>
    <property type="project" value="UniProtKB-KW"/>
</dbReference>
<evidence type="ECO:0000256" key="2">
    <source>
        <dbReference type="ARBA" id="ARBA00022676"/>
    </source>
</evidence>
<evidence type="ECO:0000256" key="10">
    <source>
        <dbReference type="ARBA" id="ARBA00033270"/>
    </source>
</evidence>
<dbReference type="PANTHER" id="PTHR30474:SF2">
    <property type="entry name" value="PEPTIDOGLYCAN GLYCOSYLTRANSFERASE FTSW-RELATED"/>
    <property type="match status" value="1"/>
</dbReference>
<feature type="transmembrane region" description="Helical" evidence="17">
    <location>
        <begin position="144"/>
        <end position="166"/>
    </location>
</feature>
<evidence type="ECO:0000256" key="5">
    <source>
        <dbReference type="ARBA" id="ARBA00022960"/>
    </source>
</evidence>
<evidence type="ECO:0000256" key="7">
    <source>
        <dbReference type="ARBA" id="ARBA00022989"/>
    </source>
</evidence>
<evidence type="ECO:0000256" key="17">
    <source>
        <dbReference type="SAM" id="Phobius"/>
    </source>
</evidence>
<dbReference type="GO" id="GO:0005886">
    <property type="term" value="C:plasma membrane"/>
    <property type="evidence" value="ECO:0007669"/>
    <property type="project" value="TreeGrafter"/>
</dbReference>
<proteinExistence type="inferred from homology"/>
<evidence type="ECO:0000256" key="16">
    <source>
        <dbReference type="ARBA" id="ARBA00049966"/>
    </source>
</evidence>
<feature type="transmembrane region" description="Helical" evidence="17">
    <location>
        <begin position="187"/>
        <end position="209"/>
    </location>
</feature>
<evidence type="ECO:0000313" key="18">
    <source>
        <dbReference type="EMBL" id="GAM79658.1"/>
    </source>
</evidence>
<feature type="transmembrane region" description="Helical" evidence="17">
    <location>
        <begin position="75"/>
        <end position="93"/>
    </location>
</feature>
<organism evidence="18 19">
    <name type="scientific">Lactococcus lactis subsp. lactis</name>
    <name type="common">Streptococcus lactis</name>
    <dbReference type="NCBI Taxonomy" id="1360"/>
    <lineage>
        <taxon>Bacteria</taxon>
        <taxon>Bacillati</taxon>
        <taxon>Bacillota</taxon>
        <taxon>Bacilli</taxon>
        <taxon>Lactobacillales</taxon>
        <taxon>Streptococcaceae</taxon>
        <taxon>Lactococcus</taxon>
    </lineage>
</organism>
<evidence type="ECO:0000256" key="4">
    <source>
        <dbReference type="ARBA" id="ARBA00022692"/>
    </source>
</evidence>
<evidence type="ECO:0000256" key="15">
    <source>
        <dbReference type="ARBA" id="ARBA00049902"/>
    </source>
</evidence>
<feature type="transmembrane region" description="Helical" evidence="17">
    <location>
        <begin position="215"/>
        <end position="236"/>
    </location>
</feature>
<feature type="transmembrane region" description="Helical" evidence="17">
    <location>
        <begin position="368"/>
        <end position="392"/>
    </location>
</feature>
<evidence type="ECO:0000256" key="1">
    <source>
        <dbReference type="ARBA" id="ARBA00004141"/>
    </source>
</evidence>
<keyword evidence="2" id="KW-0328">Glycosyltransferase</keyword>
<keyword evidence="18" id="KW-0131">Cell cycle</keyword>
<keyword evidence="7 17" id="KW-1133">Transmembrane helix</keyword>
<dbReference type="Pfam" id="PF01098">
    <property type="entry name" value="FTSW_RODA_SPOVE"/>
    <property type="match status" value="1"/>
</dbReference>
<dbReference type="EC" id="2.4.99.28" evidence="14"/>
<dbReference type="Proteomes" id="UP000031847">
    <property type="component" value="Unassembled WGS sequence"/>
</dbReference>
<evidence type="ECO:0000256" key="11">
    <source>
        <dbReference type="ARBA" id="ARBA00038053"/>
    </source>
</evidence>
<protein>
    <recommendedName>
        <fullName evidence="12">Probable peptidoglycan glycosyltransferase FtsW</fullName>
        <ecNumber evidence="14">2.4.99.28</ecNumber>
    </recommendedName>
    <alternativeName>
        <fullName evidence="13">Cell division protein FtsW</fullName>
    </alternativeName>
    <alternativeName>
        <fullName evidence="10">Cell wall polymerase</fullName>
    </alternativeName>
    <alternativeName>
        <fullName evidence="9">Peptidoglycan polymerase</fullName>
    </alternativeName>
</protein>
<dbReference type="GO" id="GO:0032153">
    <property type="term" value="C:cell division site"/>
    <property type="evidence" value="ECO:0007669"/>
    <property type="project" value="TreeGrafter"/>
</dbReference>
<feature type="transmembrane region" description="Helical" evidence="17">
    <location>
        <begin position="105"/>
        <end position="124"/>
    </location>
</feature>
<dbReference type="AlphaFoldDB" id="A0A0B8QXK8"/>
<dbReference type="GO" id="GO:0015648">
    <property type="term" value="F:lipid-linked peptidoglycan transporter activity"/>
    <property type="evidence" value="ECO:0007669"/>
    <property type="project" value="TreeGrafter"/>
</dbReference>
<feature type="transmembrane region" description="Helical" evidence="17">
    <location>
        <begin position="243"/>
        <end position="266"/>
    </location>
</feature>
<comment type="subcellular location">
    <subcellularLocation>
        <location evidence="1">Membrane</location>
        <topology evidence="1">Multi-pass membrane protein</topology>
    </subcellularLocation>
</comment>
<evidence type="ECO:0000256" key="12">
    <source>
        <dbReference type="ARBA" id="ARBA00041185"/>
    </source>
</evidence>
<evidence type="ECO:0000256" key="6">
    <source>
        <dbReference type="ARBA" id="ARBA00022984"/>
    </source>
</evidence>
<gene>
    <name evidence="18" type="ORF">JCM5805K_0766</name>
</gene>
<evidence type="ECO:0000256" key="8">
    <source>
        <dbReference type="ARBA" id="ARBA00023136"/>
    </source>
</evidence>
<comment type="catalytic activity">
    <reaction evidence="15">
        <text>[GlcNAc-(1-&gt;4)-Mur2Ac(oyl-L-Ala-gamma-D-Glu-L-Lys-D-Ala-D-Ala)](n)-di-trans,octa-cis-undecaprenyl diphosphate + beta-D-GlcNAc-(1-&gt;4)-Mur2Ac(oyl-L-Ala-gamma-D-Glu-L-Lys-D-Ala-D-Ala)-di-trans,octa-cis-undecaprenyl diphosphate = [GlcNAc-(1-&gt;4)-Mur2Ac(oyl-L-Ala-gamma-D-Glu-L-Lys-D-Ala-D-Ala)](n+1)-di-trans,octa-cis-undecaprenyl diphosphate + di-trans,octa-cis-undecaprenyl diphosphate + H(+)</text>
        <dbReference type="Rhea" id="RHEA:23708"/>
        <dbReference type="Rhea" id="RHEA-COMP:9602"/>
        <dbReference type="Rhea" id="RHEA-COMP:9603"/>
        <dbReference type="ChEBI" id="CHEBI:15378"/>
        <dbReference type="ChEBI" id="CHEBI:58405"/>
        <dbReference type="ChEBI" id="CHEBI:60033"/>
        <dbReference type="ChEBI" id="CHEBI:78435"/>
        <dbReference type="EC" id="2.4.99.28"/>
    </reaction>
</comment>
<evidence type="ECO:0000256" key="13">
    <source>
        <dbReference type="ARBA" id="ARBA00041418"/>
    </source>
</evidence>
<keyword evidence="6" id="KW-0573">Peptidoglycan synthesis</keyword>
<name>A0A0B8QXK8_LACLL</name>
<feature type="transmembrane region" description="Helical" evidence="17">
    <location>
        <begin position="36"/>
        <end position="55"/>
    </location>
</feature>
<evidence type="ECO:0000313" key="19">
    <source>
        <dbReference type="Proteomes" id="UP000031847"/>
    </source>
</evidence>
<dbReference type="GO" id="GO:0008955">
    <property type="term" value="F:peptidoglycan glycosyltransferase activity"/>
    <property type="evidence" value="ECO:0007669"/>
    <property type="project" value="UniProtKB-EC"/>
</dbReference>
<keyword evidence="3" id="KW-0808">Transferase</keyword>
<dbReference type="PANTHER" id="PTHR30474">
    <property type="entry name" value="CELL CYCLE PROTEIN"/>
    <property type="match status" value="1"/>
</dbReference>
<dbReference type="PROSITE" id="PS00428">
    <property type="entry name" value="FTSW_RODA_SPOVE"/>
    <property type="match status" value="1"/>
</dbReference>
<keyword evidence="8 17" id="KW-0472">Membrane</keyword>
<accession>A0A0B8QXK8</accession>
<dbReference type="InterPro" id="IPR018365">
    <property type="entry name" value="Cell_cycle_FtsW-rel_CS"/>
</dbReference>
<reference evidence="18 19" key="1">
    <citation type="submission" date="2015-01" db="EMBL/GenBank/DDBJ databases">
        <title>Lactococcus lactis subsp.lactis JCM 5805 whole genome shotgun sequence.</title>
        <authorList>
            <person name="Fujii T."/>
            <person name="Tomita Y."/>
            <person name="Ikushima S."/>
            <person name="Fujiwara D."/>
        </authorList>
    </citation>
    <scope>NUCLEOTIDE SEQUENCE [LARGE SCALE GENOMIC DNA]</scope>
    <source>
        <strain evidence="18 19">JCM 5805</strain>
    </source>
</reference>
<evidence type="ECO:0000256" key="9">
    <source>
        <dbReference type="ARBA" id="ARBA00032370"/>
    </source>
</evidence>
<sequence>MVETYKHFENLYKLFNSCYNNMNEEKKIMNLNKNNFLNYSILIPYLILAGIGIVMVFSTTVPDQLQKGLNPYKLVINQTAFVLLSLIMIAVIYRLKLRALKNRKMIGTIMVILILSLIFCRIMPSSFALTAPVNGARGWIHIPGIGTVQPAEFAKVFIIWYLASVFSTKQEEIEKRDINEIFKGKTLFQKLFGGWRLPVVAILLVDLIMPDLGNTLIIAAVALIMIGASGISWRWYSGYSKLILSLMAIFLGFLFIVGGNIIPSFLPIAYINKRFEAFVNPFTDLANSGHQLANSYYAIVNGGWTGRGLGNSIQKNGFLPEAQTDFIFPIVVEELGIIGGIIILAILFFLISRMLIVGIRAKSAFNSLIMIGVSGLLLVQVFVNVGGAIGIIPETGVTFPFLSQGGSSFLVLSLGIAFALNISADEKRREVSELSNHYSSSVPTYEND</sequence>
<feature type="transmembrane region" description="Helical" evidence="17">
    <location>
        <begin position="398"/>
        <end position="420"/>
    </location>
</feature>
<keyword evidence="5" id="KW-0133">Cell shape</keyword>
<evidence type="ECO:0000256" key="14">
    <source>
        <dbReference type="ARBA" id="ARBA00044770"/>
    </source>
</evidence>
<dbReference type="GO" id="GO:0008360">
    <property type="term" value="P:regulation of cell shape"/>
    <property type="evidence" value="ECO:0007669"/>
    <property type="project" value="UniProtKB-KW"/>
</dbReference>
<feature type="transmembrane region" description="Helical" evidence="17">
    <location>
        <begin position="335"/>
        <end position="356"/>
    </location>
</feature>
<evidence type="ECO:0000256" key="3">
    <source>
        <dbReference type="ARBA" id="ARBA00022679"/>
    </source>
</evidence>
<dbReference type="EMBL" id="BBSI01000017">
    <property type="protein sequence ID" value="GAM79658.1"/>
    <property type="molecule type" value="Genomic_DNA"/>
</dbReference>
<dbReference type="InterPro" id="IPR001182">
    <property type="entry name" value="FtsW/RodA"/>
</dbReference>
<keyword evidence="18" id="KW-0132">Cell division</keyword>
<comment type="similarity">
    <text evidence="11">Belongs to the SEDS family. FtsW subfamily.</text>
</comment>
<dbReference type="GO" id="GO:0009252">
    <property type="term" value="P:peptidoglycan biosynthetic process"/>
    <property type="evidence" value="ECO:0007669"/>
    <property type="project" value="UniProtKB-KW"/>
</dbReference>
<comment type="caution">
    <text evidence="18">The sequence shown here is derived from an EMBL/GenBank/DDBJ whole genome shotgun (WGS) entry which is preliminary data.</text>
</comment>